<organism evidence="1 2">
    <name type="scientific">Serratia phage Parlo</name>
    <dbReference type="NCBI Taxonomy" id="2557554"/>
    <lineage>
        <taxon>Viruses</taxon>
        <taxon>Duplodnaviria</taxon>
        <taxon>Heunggongvirae</taxon>
        <taxon>Uroviricota</taxon>
        <taxon>Caudoviricetes</taxon>
        <taxon>Parlovirus</taxon>
        <taxon>Parlovirus parlo</taxon>
    </lineage>
</organism>
<accession>A0A482MFL2</accession>
<dbReference type="EMBL" id="MK618715">
    <property type="protein sequence ID" value="QBQ72205.1"/>
    <property type="molecule type" value="Genomic_DNA"/>
</dbReference>
<dbReference type="Gene3D" id="1.10.10.1400">
    <property type="entry name" value="Terminase, small subunit, N-terminal DNA-binding domain, HTH motif"/>
    <property type="match status" value="1"/>
</dbReference>
<reference evidence="2" key="1">
    <citation type="submission" date="2019-03" db="EMBL/GenBank/DDBJ databases">
        <authorList>
            <person name="Bockoven R."/>
            <person name="Gutierrez J."/>
            <person name="Newkirk H."/>
            <person name="Liu M."/>
            <person name="Ramsey J."/>
            <person name="Cahill J."/>
        </authorList>
    </citation>
    <scope>NUCLEOTIDE SEQUENCE [LARGE SCALE GENOMIC DNA]</scope>
</reference>
<dbReference type="InterPro" id="IPR005335">
    <property type="entry name" value="Terminase_ssu"/>
</dbReference>
<proteinExistence type="predicted"/>
<evidence type="ECO:0000313" key="1">
    <source>
        <dbReference type="EMBL" id="QBQ72205.1"/>
    </source>
</evidence>
<sequence>MANNRKGKATPPPKKERTTLKQDAFIAELLADEDMNATAAYQRVFKCSLKAAESGASRLLSQAKVQAALKIAQDERAERTKVTADKVLTYLWEIATADANSLSEVRRVCCRHCYGKNFNFQWKNADEFKRATANAIAEAKESESEPRLPNDDGGYGFNPTLHPHPHCPECFGEGKMEPHFHDTRHLKGAARKLYAGVKTTQHGIEIKTRDQDAALNSVARHLGMFNDKLTLKGDAENPLLTLIQSISGPSATLKPVSDDEGGQ</sequence>
<protein>
    <submittedName>
        <fullName evidence="1">Terminase small subunit</fullName>
    </submittedName>
</protein>
<evidence type="ECO:0000313" key="2">
    <source>
        <dbReference type="Proteomes" id="UP000307326"/>
    </source>
</evidence>
<dbReference type="InterPro" id="IPR038713">
    <property type="entry name" value="Terminase_Gp1_N_sf"/>
</dbReference>
<name>A0A482MFL2_9CAUD</name>
<dbReference type="GO" id="GO:0051276">
    <property type="term" value="P:chromosome organization"/>
    <property type="evidence" value="ECO:0007669"/>
    <property type="project" value="InterPro"/>
</dbReference>
<gene>
    <name evidence="1" type="ORF">CPT_Parlo_056</name>
</gene>
<dbReference type="Proteomes" id="UP000307326">
    <property type="component" value="Segment"/>
</dbReference>
<dbReference type="Pfam" id="PF03592">
    <property type="entry name" value="Terminase_2"/>
    <property type="match status" value="1"/>
</dbReference>
<keyword evidence="2" id="KW-1185">Reference proteome</keyword>